<protein>
    <submittedName>
        <fullName evidence="3">Uncharacterized protein LOC107781869</fullName>
    </submittedName>
</protein>
<dbReference type="AlphaFoldDB" id="A0A1S3Z129"/>
<feature type="domain" description="Reverse transcriptase zinc-binding" evidence="1">
    <location>
        <begin position="1"/>
        <end position="80"/>
    </location>
</feature>
<dbReference type="PANTHER" id="PTHR47746">
    <property type="entry name" value="ZF-RVT DOMAIN-CONTAINING PROTEIN"/>
    <property type="match status" value="1"/>
</dbReference>
<dbReference type="OrthoDB" id="1303352at2759"/>
<evidence type="ECO:0000313" key="3">
    <source>
        <dbReference type="RefSeq" id="XP_016458166.1"/>
    </source>
</evidence>
<dbReference type="KEGG" id="nta:107781869"/>
<evidence type="ECO:0000313" key="2">
    <source>
        <dbReference type="Proteomes" id="UP000790787"/>
    </source>
</evidence>
<reference evidence="2" key="1">
    <citation type="journal article" date="2014" name="Nat. Commun.">
        <title>The tobacco genome sequence and its comparison with those of tomato and potato.</title>
        <authorList>
            <person name="Sierro N."/>
            <person name="Battey J.N."/>
            <person name="Ouadi S."/>
            <person name="Bakaher N."/>
            <person name="Bovet L."/>
            <person name="Willig A."/>
            <person name="Goepfert S."/>
            <person name="Peitsch M.C."/>
            <person name="Ivanov N.V."/>
        </authorList>
    </citation>
    <scope>NUCLEOTIDE SEQUENCE [LARGE SCALE GENOMIC DNA]</scope>
</reference>
<gene>
    <name evidence="3" type="primary">LOC107781869</name>
</gene>
<dbReference type="GeneID" id="107781869"/>
<accession>A0A1S3Z129</accession>
<dbReference type="RefSeq" id="XP_016458166.1">
    <property type="nucleotide sequence ID" value="XM_016602680.1"/>
</dbReference>
<reference evidence="3" key="2">
    <citation type="submission" date="2025-08" db="UniProtKB">
        <authorList>
            <consortium name="RefSeq"/>
        </authorList>
    </citation>
    <scope>IDENTIFICATION</scope>
    <source>
        <tissue evidence="3">Leaf</tissue>
    </source>
</reference>
<name>A0A1S3Z129_TOBAC</name>
<dbReference type="Pfam" id="PF13966">
    <property type="entry name" value="zf-RVT"/>
    <property type="match status" value="1"/>
</dbReference>
<dbReference type="PaxDb" id="4097-A0A1S3Z129"/>
<keyword evidence="2" id="KW-1185">Reference proteome</keyword>
<organism evidence="2 3">
    <name type="scientific">Nicotiana tabacum</name>
    <name type="common">Common tobacco</name>
    <dbReference type="NCBI Taxonomy" id="4097"/>
    <lineage>
        <taxon>Eukaryota</taxon>
        <taxon>Viridiplantae</taxon>
        <taxon>Streptophyta</taxon>
        <taxon>Embryophyta</taxon>
        <taxon>Tracheophyta</taxon>
        <taxon>Spermatophyta</taxon>
        <taxon>Magnoliopsida</taxon>
        <taxon>eudicotyledons</taxon>
        <taxon>Gunneridae</taxon>
        <taxon>Pentapetalae</taxon>
        <taxon>asterids</taxon>
        <taxon>lamiids</taxon>
        <taxon>Solanales</taxon>
        <taxon>Solanaceae</taxon>
        <taxon>Nicotianoideae</taxon>
        <taxon>Nicotianeae</taxon>
        <taxon>Nicotiana</taxon>
    </lineage>
</organism>
<dbReference type="InterPro" id="IPR026960">
    <property type="entry name" value="RVT-Znf"/>
</dbReference>
<dbReference type="Proteomes" id="UP000790787">
    <property type="component" value="Chromosome 7"/>
</dbReference>
<evidence type="ECO:0000259" key="1">
    <source>
        <dbReference type="Pfam" id="PF13966"/>
    </source>
</evidence>
<dbReference type="PANTHER" id="PTHR47746:SF79">
    <property type="entry name" value="ORF147A PROTEIN"/>
    <property type="match status" value="1"/>
</dbReference>
<proteinExistence type="predicted"/>
<sequence>MYLKQRGHFSKVSWRRLICNNNGLPKWIFIMFLAAHRRLQTRDRLRRWGCVEDDTCLLCNTEVQTTDHLFFTCSFCAQIWTAMLEWMRIYRQVMTWEHELKWVEQRCRGRSANAEIYKMMLAGSIYYIWQERNARVFQATQRNAEIITRLLVQDLHCRGNVKQRLKGRLLELNYYPNVH</sequence>
<dbReference type="OMA" id="CLLCNTH"/>